<dbReference type="EMBL" id="LLXI01002766">
    <property type="protein sequence ID" value="PKY57926.1"/>
    <property type="molecule type" value="Genomic_DNA"/>
</dbReference>
<comment type="caution">
    <text evidence="1">The sequence shown here is derived from an EMBL/GenBank/DDBJ whole genome shotgun (WGS) entry which is preliminary data.</text>
</comment>
<dbReference type="InterPro" id="IPR036812">
    <property type="entry name" value="NAD(P)_OxRdtase_dom_sf"/>
</dbReference>
<evidence type="ECO:0000313" key="1">
    <source>
        <dbReference type="EMBL" id="PKY57926.1"/>
    </source>
</evidence>
<sequence>SERFLGDYVSDKRSNVVIATKYTYILYVHCYEYRTPTEEFMRSLDDVVRCVYVAINNTPSWGLARANAIAELRGWSFLTGKYTRESAAVLKPVSRGLSVIKHSNIEKNWKNLDEVTAI</sequence>
<proteinExistence type="predicted"/>
<accession>A0A2I1HGC1</accession>
<protein>
    <submittedName>
        <fullName evidence="1">Uncharacterized protein</fullName>
    </submittedName>
</protein>
<name>A0A2I1HGC1_9GLOM</name>
<keyword evidence="2" id="KW-1185">Reference proteome</keyword>
<reference evidence="1 2" key="1">
    <citation type="submission" date="2015-10" db="EMBL/GenBank/DDBJ databases">
        <title>Genome analyses suggest a sexual origin of heterokaryosis in a supposedly ancient asexual fungus.</title>
        <authorList>
            <person name="Ropars J."/>
            <person name="Sedzielewska K."/>
            <person name="Noel J."/>
            <person name="Charron P."/>
            <person name="Farinelli L."/>
            <person name="Marton T."/>
            <person name="Kruger M."/>
            <person name="Pelin A."/>
            <person name="Brachmann A."/>
            <person name="Corradi N."/>
        </authorList>
    </citation>
    <scope>NUCLEOTIDE SEQUENCE [LARGE SCALE GENOMIC DNA]</scope>
    <source>
        <strain evidence="1 2">A4</strain>
    </source>
</reference>
<dbReference type="AlphaFoldDB" id="A0A2I1HGC1"/>
<evidence type="ECO:0000313" key="2">
    <source>
        <dbReference type="Proteomes" id="UP000234323"/>
    </source>
</evidence>
<dbReference type="Proteomes" id="UP000234323">
    <property type="component" value="Unassembled WGS sequence"/>
</dbReference>
<feature type="non-terminal residue" evidence="1">
    <location>
        <position position="1"/>
    </location>
</feature>
<dbReference type="SUPFAM" id="SSF51430">
    <property type="entry name" value="NAD(P)-linked oxidoreductase"/>
    <property type="match status" value="1"/>
</dbReference>
<gene>
    <name evidence="1" type="ORF">RhiirA4_479370</name>
</gene>
<organism evidence="1 2">
    <name type="scientific">Rhizophagus irregularis</name>
    <dbReference type="NCBI Taxonomy" id="588596"/>
    <lineage>
        <taxon>Eukaryota</taxon>
        <taxon>Fungi</taxon>
        <taxon>Fungi incertae sedis</taxon>
        <taxon>Mucoromycota</taxon>
        <taxon>Glomeromycotina</taxon>
        <taxon>Glomeromycetes</taxon>
        <taxon>Glomerales</taxon>
        <taxon>Glomeraceae</taxon>
        <taxon>Rhizophagus</taxon>
    </lineage>
</organism>